<dbReference type="InterPro" id="IPR015814">
    <property type="entry name" value="Pgluconate_DH_NAD-bd_C"/>
</dbReference>
<dbReference type="SUPFAM" id="SSF48179">
    <property type="entry name" value="6-phosphogluconate dehydrogenase C-terminal domain-like"/>
    <property type="match status" value="1"/>
</dbReference>
<reference evidence="3" key="1">
    <citation type="submission" date="2017-05" db="EMBL/GenBank/DDBJ databases">
        <title>Complete and WGS of Bordetella genogroups.</title>
        <authorList>
            <person name="Spilker T."/>
            <person name="Lipuma J."/>
        </authorList>
    </citation>
    <scope>NUCLEOTIDE SEQUENCE</scope>
    <source>
        <strain evidence="3">AU21707</strain>
    </source>
</reference>
<dbReference type="GO" id="GO:0050661">
    <property type="term" value="F:NADP binding"/>
    <property type="evidence" value="ECO:0007669"/>
    <property type="project" value="InterPro"/>
</dbReference>
<dbReference type="AlphaFoldDB" id="A0A261RP58"/>
<protein>
    <recommendedName>
        <fullName evidence="5">6-phosphogluconate dehydrogenase</fullName>
    </recommendedName>
</protein>
<evidence type="ECO:0000259" key="1">
    <source>
        <dbReference type="Pfam" id="PF03446"/>
    </source>
</evidence>
<evidence type="ECO:0000259" key="2">
    <source>
        <dbReference type="Pfam" id="PF09130"/>
    </source>
</evidence>
<dbReference type="InterPro" id="IPR006115">
    <property type="entry name" value="6PGDH_NADP-bd"/>
</dbReference>
<evidence type="ECO:0000313" key="3">
    <source>
        <dbReference type="EMBL" id="OZI26848.1"/>
    </source>
</evidence>
<dbReference type="Pfam" id="PF03446">
    <property type="entry name" value="NAD_binding_2"/>
    <property type="match status" value="1"/>
</dbReference>
<dbReference type="InterPro" id="IPR036291">
    <property type="entry name" value="NAD(P)-bd_dom_sf"/>
</dbReference>
<gene>
    <name evidence="3" type="ORF">CAL26_00065</name>
</gene>
<evidence type="ECO:0008006" key="5">
    <source>
        <dbReference type="Google" id="ProtNLM"/>
    </source>
</evidence>
<name>A0A261RP58_9BORD</name>
<comment type="caution">
    <text evidence="3">The sequence shown here is derived from an EMBL/GenBank/DDBJ whole genome shotgun (WGS) entry which is preliminary data.</text>
</comment>
<keyword evidence="4" id="KW-1185">Reference proteome</keyword>
<dbReference type="EMBL" id="NEVJ01000001">
    <property type="protein sequence ID" value="OZI26848.1"/>
    <property type="molecule type" value="Genomic_DNA"/>
</dbReference>
<proteinExistence type="predicted"/>
<dbReference type="Proteomes" id="UP000216857">
    <property type="component" value="Unassembled WGS sequence"/>
</dbReference>
<dbReference type="Gene3D" id="3.40.50.720">
    <property type="entry name" value="NAD(P)-binding Rossmann-like Domain"/>
    <property type="match status" value="1"/>
</dbReference>
<dbReference type="Pfam" id="PF09130">
    <property type="entry name" value="DUF1932"/>
    <property type="match status" value="1"/>
</dbReference>
<accession>A0A261RP58</accession>
<dbReference type="OrthoDB" id="943692at2"/>
<dbReference type="SUPFAM" id="SSF51735">
    <property type="entry name" value="NAD(P)-binding Rossmann-fold domains"/>
    <property type="match status" value="1"/>
</dbReference>
<evidence type="ECO:0000313" key="4">
    <source>
        <dbReference type="Proteomes" id="UP000216857"/>
    </source>
</evidence>
<organism evidence="3 4">
    <name type="scientific">Bordetella genomosp. 9</name>
    <dbReference type="NCBI Taxonomy" id="1416803"/>
    <lineage>
        <taxon>Bacteria</taxon>
        <taxon>Pseudomonadati</taxon>
        <taxon>Pseudomonadota</taxon>
        <taxon>Betaproteobacteria</taxon>
        <taxon>Burkholderiales</taxon>
        <taxon>Alcaligenaceae</taxon>
        <taxon>Bordetella</taxon>
    </lineage>
</organism>
<dbReference type="InterPro" id="IPR013328">
    <property type="entry name" value="6PGD_dom2"/>
</dbReference>
<feature type="domain" description="6-phosphogluconate dehydrogenase NADP-binding" evidence="1">
    <location>
        <begin position="2"/>
        <end position="137"/>
    </location>
</feature>
<feature type="domain" description="Phosphogluconate dehydrogenase NAD-binding putative C-terminal" evidence="2">
    <location>
        <begin position="188"/>
        <end position="257"/>
    </location>
</feature>
<dbReference type="InterPro" id="IPR008927">
    <property type="entry name" value="6-PGluconate_DH-like_C_sf"/>
</dbReference>
<dbReference type="RefSeq" id="WP_094845933.1">
    <property type="nucleotide sequence ID" value="NZ_NEVJ01000001.1"/>
</dbReference>
<dbReference type="Gene3D" id="1.10.1040.10">
    <property type="entry name" value="N-(1-d-carboxylethyl)-l-norvaline Dehydrogenase, domain 2"/>
    <property type="match status" value="1"/>
</dbReference>
<sequence length="285" mass="30134">MDITIIGGGEVGRCYADSLGDAGHRILGICDTRPSETLNQYCEAKGIPLHDDLGPWLGQAQVVISAVFGSVALDTCARALPYVADGALYADFTTASPQDMRAAAELAAGDKVVFADVAITGAISLGKGKTPLLCAGPGAAAIETLMRGAGAPIQQVGTQAGDAATLKLLRSVYTKGCEALAVECLVAAEAKGLREDLYRVLQDLDQQSLRVFLEMLVRTHVVHARRRLVEVREATRQLELDGFSPRVMPGVAALFERTAAALDGTEDATSVASSLRWLEPLARRE</sequence>